<dbReference type="Proteomes" id="UP001283361">
    <property type="component" value="Unassembled WGS sequence"/>
</dbReference>
<reference evidence="1" key="1">
    <citation type="journal article" date="2023" name="G3 (Bethesda)">
        <title>A reference genome for the long-term kleptoplast-retaining sea slug Elysia crispata morphotype clarki.</title>
        <authorList>
            <person name="Eastman K.E."/>
            <person name="Pendleton A.L."/>
            <person name="Shaikh M.A."/>
            <person name="Suttiyut T."/>
            <person name="Ogas R."/>
            <person name="Tomko P."/>
            <person name="Gavelis G."/>
            <person name="Widhalm J.R."/>
            <person name="Wisecaver J.H."/>
        </authorList>
    </citation>
    <scope>NUCLEOTIDE SEQUENCE</scope>
    <source>
        <strain evidence="1">ECLA1</strain>
    </source>
</reference>
<evidence type="ECO:0000313" key="2">
    <source>
        <dbReference type="Proteomes" id="UP001283361"/>
    </source>
</evidence>
<sequence>MGEDFKEVTRYFSLFLIFGLSQPEPTKKTGVTKFLSGCCQCIQVGAFNRRASSGGGARPTGDCHPELGLSRWDVSRRNTPGTARRGTMHLALHGSLGDKTLMARGFPSDIRPGPLEECSLTLHPSSLSVNHSCHIPPEILGPESAVIVAEIRRQLALGSSRHQGCRPGPAEIRPCVAHRGTTTLGTKTFPKHAFVLKDASLGYSIRADIIMISRSAVLLGVFAAWRLWVEDLMLPSLSLRIDRERET</sequence>
<accession>A0AAE1CTN5</accession>
<dbReference type="EMBL" id="JAWDGP010006844">
    <property type="protein sequence ID" value="KAK3734649.1"/>
    <property type="molecule type" value="Genomic_DNA"/>
</dbReference>
<name>A0AAE1CTN5_9GAST</name>
<keyword evidence="2" id="KW-1185">Reference proteome</keyword>
<proteinExistence type="predicted"/>
<evidence type="ECO:0000313" key="1">
    <source>
        <dbReference type="EMBL" id="KAK3734649.1"/>
    </source>
</evidence>
<gene>
    <name evidence="1" type="ORF">RRG08_003556</name>
</gene>
<comment type="caution">
    <text evidence="1">The sequence shown here is derived from an EMBL/GenBank/DDBJ whole genome shotgun (WGS) entry which is preliminary data.</text>
</comment>
<organism evidence="1 2">
    <name type="scientific">Elysia crispata</name>
    <name type="common">lettuce slug</name>
    <dbReference type="NCBI Taxonomy" id="231223"/>
    <lineage>
        <taxon>Eukaryota</taxon>
        <taxon>Metazoa</taxon>
        <taxon>Spiralia</taxon>
        <taxon>Lophotrochozoa</taxon>
        <taxon>Mollusca</taxon>
        <taxon>Gastropoda</taxon>
        <taxon>Heterobranchia</taxon>
        <taxon>Euthyneura</taxon>
        <taxon>Panpulmonata</taxon>
        <taxon>Sacoglossa</taxon>
        <taxon>Placobranchoidea</taxon>
        <taxon>Plakobranchidae</taxon>
        <taxon>Elysia</taxon>
    </lineage>
</organism>
<protein>
    <submittedName>
        <fullName evidence="1">Uncharacterized protein</fullName>
    </submittedName>
</protein>
<dbReference type="AlphaFoldDB" id="A0AAE1CTN5"/>